<evidence type="ECO:0000313" key="2">
    <source>
        <dbReference type="EMBL" id="CAI2375981.1"/>
    </source>
</evidence>
<dbReference type="EMBL" id="CAMPGE010017507">
    <property type="protein sequence ID" value="CAI2375981.1"/>
    <property type="molecule type" value="Genomic_DNA"/>
</dbReference>
<reference evidence="2" key="1">
    <citation type="submission" date="2023-07" db="EMBL/GenBank/DDBJ databases">
        <authorList>
            <consortium name="AG Swart"/>
            <person name="Singh M."/>
            <person name="Singh A."/>
            <person name="Seah K."/>
            <person name="Emmerich C."/>
        </authorList>
    </citation>
    <scope>NUCLEOTIDE SEQUENCE</scope>
    <source>
        <strain evidence="2">DP1</strain>
    </source>
</reference>
<dbReference type="Proteomes" id="UP001295684">
    <property type="component" value="Unassembled WGS sequence"/>
</dbReference>
<proteinExistence type="predicted"/>
<comment type="caution">
    <text evidence="2">The sequence shown here is derived from an EMBL/GenBank/DDBJ whole genome shotgun (WGS) entry which is preliminary data.</text>
</comment>
<organism evidence="2 3">
    <name type="scientific">Euplotes crassus</name>
    <dbReference type="NCBI Taxonomy" id="5936"/>
    <lineage>
        <taxon>Eukaryota</taxon>
        <taxon>Sar</taxon>
        <taxon>Alveolata</taxon>
        <taxon>Ciliophora</taxon>
        <taxon>Intramacronucleata</taxon>
        <taxon>Spirotrichea</taxon>
        <taxon>Hypotrichia</taxon>
        <taxon>Euplotida</taxon>
        <taxon>Euplotidae</taxon>
        <taxon>Moneuplotes</taxon>
    </lineage>
</organism>
<name>A0AAD2D0G8_EUPCR</name>
<sequence length="239" mass="26881">MTGFKQTLCYLLIIFAISRSAQGLGAEQAARLGREETVVKVIGVKEHLEGCSTFVGLLGEYVKALEEFEGTEVSQQLQFHWSYSWSIPGGFVALTLSGTGQIGWRWQEAEMSVDVWRVVITPYFEAFITSLTLVQSNILEMSSWTDLDVINLHLPLTFAVEDRGACFSASIDHLPINFNNTLDITPYECSTEIIEDLVNENSVEFGCNALSNFKGHTLRIDFTDLYRFELLPYHCISLD</sequence>
<keyword evidence="3" id="KW-1185">Reference proteome</keyword>
<feature type="chain" id="PRO_5042014242" evidence="1">
    <location>
        <begin position="24"/>
        <end position="239"/>
    </location>
</feature>
<evidence type="ECO:0000313" key="3">
    <source>
        <dbReference type="Proteomes" id="UP001295684"/>
    </source>
</evidence>
<accession>A0AAD2D0G8</accession>
<feature type="signal peptide" evidence="1">
    <location>
        <begin position="1"/>
        <end position="23"/>
    </location>
</feature>
<dbReference type="AlphaFoldDB" id="A0AAD2D0G8"/>
<gene>
    <name evidence="2" type="ORF">ECRASSUSDP1_LOCUS17349</name>
</gene>
<evidence type="ECO:0000256" key="1">
    <source>
        <dbReference type="SAM" id="SignalP"/>
    </source>
</evidence>
<protein>
    <submittedName>
        <fullName evidence="2">Uncharacterized protein</fullName>
    </submittedName>
</protein>
<keyword evidence="1" id="KW-0732">Signal</keyword>